<dbReference type="EMBL" id="JMPJ01000023">
    <property type="protein sequence ID" value="KFC84873.1"/>
    <property type="molecule type" value="Genomic_DNA"/>
</dbReference>
<keyword evidence="4" id="KW-1185">Reference proteome</keyword>
<dbReference type="OrthoDB" id="9775594at2"/>
<dbReference type="InterPro" id="IPR002491">
    <property type="entry name" value="ABC_transptr_periplasmic_BD"/>
</dbReference>
<accession>A0A085GMC8</accession>
<organism evidence="3 4">
    <name type="scientific">Ewingella americana (strain ATCC 33852 / DSM 4580 / CCUG 14506 / JCM 5911 / LMG 7869 / NCTC 12157 / CDC 1468-78)</name>
    <dbReference type="NCBI Taxonomy" id="910964"/>
    <lineage>
        <taxon>Bacteria</taxon>
        <taxon>Pseudomonadati</taxon>
        <taxon>Pseudomonadota</taxon>
        <taxon>Gammaproteobacteria</taxon>
        <taxon>Enterobacterales</taxon>
        <taxon>Yersiniaceae</taxon>
        <taxon>Ewingella</taxon>
    </lineage>
</organism>
<feature type="signal peptide" evidence="1">
    <location>
        <begin position="1"/>
        <end position="24"/>
    </location>
</feature>
<protein>
    <submittedName>
        <fullName evidence="3">Putative periplasmic substrate-binding transport protein</fullName>
    </submittedName>
</protein>
<dbReference type="RefSeq" id="WP_034787977.1">
    <property type="nucleotide sequence ID" value="NZ_JMPJ01000023.1"/>
</dbReference>
<dbReference type="GeneID" id="78378909"/>
<dbReference type="PANTHER" id="PTHR30535">
    <property type="entry name" value="VITAMIN B12-BINDING PROTEIN"/>
    <property type="match status" value="1"/>
</dbReference>
<feature type="domain" description="Fe/B12 periplasmic-binding" evidence="2">
    <location>
        <begin position="45"/>
        <end position="335"/>
    </location>
</feature>
<dbReference type="STRING" id="910964.GEAM_0566"/>
<feature type="chain" id="PRO_5001791321" evidence="1">
    <location>
        <begin position="25"/>
        <end position="363"/>
    </location>
</feature>
<sequence>MTHLKSLMALAASLLFIASFTSAAAPITVTDMLNRSVTLPAPAKRIVLAESRHIITLALLEKDPLENIVAWGTDLQRYSPSTFDALKQRFPQAATVPEIGDLNSGTFSMEAAIAAKPDLVIFTLYGRIPEGLNKLDAAHIPYVFVDFFRRPLVNTVPSMLMLGKLLDHQPEAEAFAQFYQQHMDNLTQRLANLPRPLVFFHLNPGGDDCCFTSGTGNMSDFIAAAGGRNLGAEALTSGIGKLNLEYVLAKKPDFYLAGGGSTVTRKGLLVGPDVTPEQSARSLQAIIEQPTLASLSAIRNQRAAGIWLFFFDNPLFFVGVEEMAKMFHPSAFAELDPAKTLDEVNQRFLAFPLRGTFWSGPTQ</sequence>
<dbReference type="eggNOG" id="COG0614">
    <property type="taxonomic scope" value="Bacteria"/>
</dbReference>
<proteinExistence type="predicted"/>
<evidence type="ECO:0000256" key="1">
    <source>
        <dbReference type="SAM" id="SignalP"/>
    </source>
</evidence>
<dbReference type="Gene3D" id="3.40.50.1980">
    <property type="entry name" value="Nitrogenase molybdenum iron protein domain"/>
    <property type="match status" value="2"/>
</dbReference>
<evidence type="ECO:0000259" key="2">
    <source>
        <dbReference type="PROSITE" id="PS50983"/>
    </source>
</evidence>
<dbReference type="PANTHER" id="PTHR30535:SF34">
    <property type="entry name" value="MOLYBDATE-BINDING PROTEIN MOLA"/>
    <property type="match status" value="1"/>
</dbReference>
<comment type="caution">
    <text evidence="3">The sequence shown here is derived from an EMBL/GenBank/DDBJ whole genome shotgun (WGS) entry which is preliminary data.</text>
</comment>
<name>A0A085GMC8_EWIA3</name>
<evidence type="ECO:0000313" key="4">
    <source>
        <dbReference type="Proteomes" id="UP000028640"/>
    </source>
</evidence>
<evidence type="ECO:0000313" key="3">
    <source>
        <dbReference type="EMBL" id="KFC84873.1"/>
    </source>
</evidence>
<dbReference type="InterPro" id="IPR050902">
    <property type="entry name" value="ABC_Transporter_SBP"/>
</dbReference>
<gene>
    <name evidence="3" type="ORF">GEAM_0566</name>
</gene>
<keyword evidence="1" id="KW-0732">Signal</keyword>
<dbReference type="PROSITE" id="PS50983">
    <property type="entry name" value="FE_B12_PBP"/>
    <property type="match status" value="1"/>
</dbReference>
<dbReference type="Pfam" id="PF01497">
    <property type="entry name" value="Peripla_BP_2"/>
    <property type="match status" value="1"/>
</dbReference>
<dbReference type="Proteomes" id="UP000028640">
    <property type="component" value="Unassembled WGS sequence"/>
</dbReference>
<dbReference type="SUPFAM" id="SSF53807">
    <property type="entry name" value="Helical backbone' metal receptor"/>
    <property type="match status" value="1"/>
</dbReference>
<reference evidence="3 4" key="1">
    <citation type="submission" date="2014-05" db="EMBL/GenBank/DDBJ databases">
        <title>ATOL: Assembling a taxonomically balanced genome-scale reconstruction of the evolutionary history of the Enterobacteriaceae.</title>
        <authorList>
            <person name="Plunkett G.III."/>
            <person name="Neeno-Eckwall E.C."/>
            <person name="Glasner J.D."/>
            <person name="Perna N.T."/>
        </authorList>
    </citation>
    <scope>NUCLEOTIDE SEQUENCE [LARGE SCALE GENOMIC DNA]</scope>
    <source>
        <strain evidence="3 4">ATCC 33852</strain>
    </source>
</reference>
<dbReference type="AlphaFoldDB" id="A0A085GMC8"/>